<comment type="caution">
    <text evidence="2">The sequence shown here is derived from an EMBL/GenBank/DDBJ whole genome shotgun (WGS) entry which is preliminary data.</text>
</comment>
<evidence type="ECO:0000313" key="3">
    <source>
        <dbReference type="Proteomes" id="UP000824540"/>
    </source>
</evidence>
<accession>A0A8T2NY29</accession>
<protein>
    <submittedName>
        <fullName evidence="2">Uncharacterized protein</fullName>
    </submittedName>
</protein>
<keyword evidence="3" id="KW-1185">Reference proteome</keyword>
<proteinExistence type="predicted"/>
<dbReference type="AlphaFoldDB" id="A0A8T2NY29"/>
<sequence>MRSGEQTECPTAVADPVHSDSAQPSWAKIRAHFKKAILAPGKPRKDLQSDTHFSRDWNTLCDS</sequence>
<evidence type="ECO:0000256" key="1">
    <source>
        <dbReference type="SAM" id="MobiDB-lite"/>
    </source>
</evidence>
<organism evidence="2 3">
    <name type="scientific">Albula glossodonta</name>
    <name type="common">roundjaw bonefish</name>
    <dbReference type="NCBI Taxonomy" id="121402"/>
    <lineage>
        <taxon>Eukaryota</taxon>
        <taxon>Metazoa</taxon>
        <taxon>Chordata</taxon>
        <taxon>Craniata</taxon>
        <taxon>Vertebrata</taxon>
        <taxon>Euteleostomi</taxon>
        <taxon>Actinopterygii</taxon>
        <taxon>Neopterygii</taxon>
        <taxon>Teleostei</taxon>
        <taxon>Albuliformes</taxon>
        <taxon>Albulidae</taxon>
        <taxon>Albula</taxon>
    </lineage>
</organism>
<gene>
    <name evidence="2" type="ORF">JZ751_011096</name>
</gene>
<dbReference type="EMBL" id="JAFBMS010000020">
    <property type="protein sequence ID" value="KAG9344426.1"/>
    <property type="molecule type" value="Genomic_DNA"/>
</dbReference>
<feature type="region of interest" description="Disordered" evidence="1">
    <location>
        <begin position="1"/>
        <end position="23"/>
    </location>
</feature>
<reference evidence="2" key="1">
    <citation type="thesis" date="2021" institute="BYU ScholarsArchive" country="Provo, UT, USA">
        <title>Applications of and Algorithms for Genome Assembly and Genomic Analyses with an Emphasis on Marine Teleosts.</title>
        <authorList>
            <person name="Pickett B.D."/>
        </authorList>
    </citation>
    <scope>NUCLEOTIDE SEQUENCE</scope>
    <source>
        <strain evidence="2">HI-2016</strain>
    </source>
</reference>
<evidence type="ECO:0000313" key="2">
    <source>
        <dbReference type="EMBL" id="KAG9344426.1"/>
    </source>
</evidence>
<feature type="region of interest" description="Disordered" evidence="1">
    <location>
        <begin position="40"/>
        <end position="63"/>
    </location>
</feature>
<dbReference type="Proteomes" id="UP000824540">
    <property type="component" value="Unassembled WGS sequence"/>
</dbReference>
<feature type="compositionally biased region" description="Basic and acidic residues" evidence="1">
    <location>
        <begin position="43"/>
        <end position="55"/>
    </location>
</feature>
<name>A0A8T2NY29_9TELE</name>